<dbReference type="AlphaFoldDB" id="A0AAW0FQM5"/>
<evidence type="ECO:0000256" key="1">
    <source>
        <dbReference type="SAM" id="MobiDB-lite"/>
    </source>
</evidence>
<evidence type="ECO:0000313" key="3">
    <source>
        <dbReference type="Proteomes" id="UP001385951"/>
    </source>
</evidence>
<name>A0AAW0FQM5_9APHY</name>
<dbReference type="EMBL" id="JASBNA010000032">
    <property type="protein sequence ID" value="KAK7683171.1"/>
    <property type="molecule type" value="Genomic_DNA"/>
</dbReference>
<evidence type="ECO:0000313" key="2">
    <source>
        <dbReference type="EMBL" id="KAK7683171.1"/>
    </source>
</evidence>
<accession>A0AAW0FQM5</accession>
<organism evidence="2 3">
    <name type="scientific">Cerrena zonata</name>
    <dbReference type="NCBI Taxonomy" id="2478898"/>
    <lineage>
        <taxon>Eukaryota</taxon>
        <taxon>Fungi</taxon>
        <taxon>Dikarya</taxon>
        <taxon>Basidiomycota</taxon>
        <taxon>Agaricomycotina</taxon>
        <taxon>Agaricomycetes</taxon>
        <taxon>Polyporales</taxon>
        <taxon>Cerrenaceae</taxon>
        <taxon>Cerrena</taxon>
    </lineage>
</organism>
<feature type="region of interest" description="Disordered" evidence="1">
    <location>
        <begin position="1"/>
        <end position="47"/>
    </location>
</feature>
<proteinExistence type="predicted"/>
<gene>
    <name evidence="2" type="ORF">QCA50_013844</name>
</gene>
<keyword evidence="3" id="KW-1185">Reference proteome</keyword>
<protein>
    <submittedName>
        <fullName evidence="2">Uncharacterized protein</fullName>
    </submittedName>
</protein>
<reference evidence="2 3" key="1">
    <citation type="submission" date="2022-09" db="EMBL/GenBank/DDBJ databases">
        <authorList>
            <person name="Palmer J.M."/>
        </authorList>
    </citation>
    <scope>NUCLEOTIDE SEQUENCE [LARGE SCALE GENOMIC DNA]</scope>
    <source>
        <strain evidence="2 3">DSM 7382</strain>
    </source>
</reference>
<feature type="compositionally biased region" description="Polar residues" evidence="1">
    <location>
        <begin position="1"/>
        <end position="18"/>
    </location>
</feature>
<sequence length="188" mass="20949">MPSNAMSALSDATTSFRNNVRRMRSGTLRNSRAKGKENRPPGKPALSINTNFPSYPNDPASNAGSFGILFLDQQIPYTLSPTSMSFNSPQAADFRPDPARRWDPIDGMIFVKVHVPSTDDIWRFKVPEAITFDAFLEKVIHKLGFVVGFAKTTKPGGKLITSEDAWKKWVARRVKDGKNRPIVALELQ</sequence>
<comment type="caution">
    <text evidence="2">The sequence shown here is derived from an EMBL/GenBank/DDBJ whole genome shotgun (WGS) entry which is preliminary data.</text>
</comment>
<dbReference type="Proteomes" id="UP001385951">
    <property type="component" value="Unassembled WGS sequence"/>
</dbReference>